<dbReference type="eggNOG" id="ENOG502S07D">
    <property type="taxonomic scope" value="Eukaryota"/>
</dbReference>
<keyword evidence="4" id="KW-1185">Reference proteome</keyword>
<gene>
    <name evidence="3" type="ORF">LPMP_203290</name>
</gene>
<proteinExistence type="predicted"/>
<evidence type="ECO:0000313" key="3">
    <source>
        <dbReference type="EMBL" id="AIN97824.1"/>
    </source>
</evidence>
<organism evidence="3 4">
    <name type="scientific">Leishmania panamensis</name>
    <dbReference type="NCBI Taxonomy" id="5679"/>
    <lineage>
        <taxon>Eukaryota</taxon>
        <taxon>Discoba</taxon>
        <taxon>Euglenozoa</taxon>
        <taxon>Kinetoplastea</taxon>
        <taxon>Metakinetoplastina</taxon>
        <taxon>Trypanosomatida</taxon>
        <taxon>Trypanosomatidae</taxon>
        <taxon>Leishmaniinae</taxon>
        <taxon>Leishmania</taxon>
        <taxon>Leishmania guyanensis species complex</taxon>
    </lineage>
</organism>
<dbReference type="VEuPathDB" id="TriTrypDB:LPMP_203290"/>
<dbReference type="RefSeq" id="XP_010698531.1">
    <property type="nucleotide sequence ID" value="XM_010700229.1"/>
</dbReference>
<dbReference type="KEGG" id="lpan:LPMP_203290"/>
<name>A0A088RRH6_LEIPA</name>
<sequence>MTSEDESSWRLLFGIALSHGELLRAGRLSYDGWIVFLSSAQLIGTAVGVFRVLLDQLWGQQCLREDAQQANADEREPGAASVSSRAFSLGIGSLCTSLTPQSSHRSGRASAAPSISSPQLSSAAHEGESVGFSSFVDMIKVICVRIFQTQRYTRLREGHGKCDEGGRESALLALRQSAEDHVLLTESVKYTADAFLRPFISQCVIHASSQVRLCPAKNGWAPHVNRLVTHIVGALLHTAILPLFRKYAVTGRLSEAGYRAFLRDTLPRLDAVKETCAVAIFRHGGFPDIRPLVASLEPLAASLSPELDTVVSEPTLGFTDFIEAMLMLAVVVYADEVHYPTQRPITAKVWSFFEEHVCGHMLYAAAMCPDPYITGRYVTVPPGLISVYPAVAPLQQCPCLFVEVINVQGNSVVEDTVPLSTGQAYSEDSQSAMFLTEMTAAAKAELPLCSPGECGANSDVAVLAASTFFMTEWSLLERNQRVPLFGCSQVPVSHAIMICGAAAEATPTSCPEILRVPLPDSLQQPMLYRCAVEAVAATASSGTDDDGTVSILFTPFRSLTVEMAVSDDSMATRGEGSESAAQSRPWGCADVVVTDIPLVQVVPSHLVAQLHNLFLSQTLAPSSDGPAASAPPCISLSAVCELCRQLQWCAASARQQHDLPSLCAQAWASYCDFQRLLRAAVTRHGSSSAAGRAPSMYAGAMSSFTGQAVLLSFTDFAGCLATMLFQMQGGRLSDVPDVPRRLELALSSGSSTFTLGIGSSSFVADAGLRAPHIRSIPYNAFRDVPFFMALERKKKRSEAAQERCTALIASLREYHALQILSSVTLPPLPEDRPSAMRLVSQYGTVSLTEVFHAVMREGAEVVKAHFVQQELAIPEMTE</sequence>
<keyword evidence="2" id="KW-0472">Membrane</keyword>
<dbReference type="OrthoDB" id="272387at2759"/>
<evidence type="ECO:0000256" key="1">
    <source>
        <dbReference type="SAM" id="MobiDB-lite"/>
    </source>
</evidence>
<keyword evidence="2" id="KW-1133">Transmembrane helix</keyword>
<feature type="region of interest" description="Disordered" evidence="1">
    <location>
        <begin position="99"/>
        <end position="119"/>
    </location>
</feature>
<protein>
    <submittedName>
        <fullName evidence="3">Uncharacterized protein</fullName>
    </submittedName>
</protein>
<dbReference type="GeneID" id="22574540"/>
<evidence type="ECO:0000313" key="4">
    <source>
        <dbReference type="Proteomes" id="UP000063063"/>
    </source>
</evidence>
<keyword evidence="2" id="KW-0812">Transmembrane</keyword>
<accession>A0A088RRH6</accession>
<feature type="transmembrane region" description="Helical" evidence="2">
    <location>
        <begin position="33"/>
        <end position="54"/>
    </location>
</feature>
<dbReference type="VEuPathDB" id="TriTrypDB:LPAL13_200039300"/>
<dbReference type="Proteomes" id="UP000063063">
    <property type="component" value="Chromosome 20"/>
</dbReference>
<evidence type="ECO:0000256" key="2">
    <source>
        <dbReference type="SAM" id="Phobius"/>
    </source>
</evidence>
<reference evidence="3 4" key="1">
    <citation type="journal article" date="2015" name="Sci. Rep.">
        <title>The genome of Leishmania panamensis: insights into genomics of the L. (Viannia) subgenus.</title>
        <authorList>
            <person name="Llanes A."/>
            <person name="Restrepo C.M."/>
            <person name="Vecchio G.D."/>
            <person name="Anguizola F.J."/>
            <person name="Lleonart R."/>
        </authorList>
    </citation>
    <scope>NUCLEOTIDE SEQUENCE [LARGE SCALE GENOMIC DNA]</scope>
    <source>
        <strain evidence="3 4">MHOM/PA/94/PSC-1</strain>
    </source>
</reference>
<dbReference type="EMBL" id="CP009389">
    <property type="protein sequence ID" value="AIN97824.1"/>
    <property type="molecule type" value="Genomic_DNA"/>
</dbReference>
<dbReference type="AlphaFoldDB" id="A0A088RRH6"/>